<sequence>MCDKDTGSAKVWLPRLMNELVEEEQQLLLLFMTGPFQLISRRFVCSGSDSDRLTVASFPETDDPLDYDTMLPLLDDNHNLLRLPSYSCYEAFKKGMLTVIRHADHAFLSE</sequence>
<dbReference type="EMBL" id="CANTFK010000862">
    <property type="protein sequence ID" value="CAI5731331.1"/>
    <property type="molecule type" value="Genomic_DNA"/>
</dbReference>
<evidence type="ECO:0000313" key="4">
    <source>
        <dbReference type="EMBL" id="CAI5731331.1"/>
    </source>
</evidence>
<proteinExistence type="predicted"/>
<dbReference type="GO" id="GO:0004842">
    <property type="term" value="F:ubiquitin-protein transferase activity"/>
    <property type="evidence" value="ECO:0007669"/>
    <property type="project" value="InterPro"/>
</dbReference>
<reference evidence="4" key="1">
    <citation type="submission" date="2022-12" db="EMBL/GenBank/DDBJ databases">
        <authorList>
            <person name="Webb A."/>
        </authorList>
    </citation>
    <scope>NUCLEOTIDE SEQUENCE</scope>
    <source>
        <strain evidence="4">Pf2</strain>
    </source>
</reference>
<organism evidence="4 5">
    <name type="scientific">Peronospora farinosa</name>
    <dbReference type="NCBI Taxonomy" id="134698"/>
    <lineage>
        <taxon>Eukaryota</taxon>
        <taxon>Sar</taxon>
        <taxon>Stramenopiles</taxon>
        <taxon>Oomycota</taxon>
        <taxon>Peronosporomycetes</taxon>
        <taxon>Peronosporales</taxon>
        <taxon>Peronosporaceae</taxon>
        <taxon>Peronospora</taxon>
    </lineage>
</organism>
<dbReference type="InterPro" id="IPR035983">
    <property type="entry name" value="Hect_E3_ubiquitin_ligase"/>
</dbReference>
<protein>
    <recommendedName>
        <fullName evidence="3">HECT domain-containing protein</fullName>
    </recommendedName>
</protein>
<evidence type="ECO:0000259" key="3">
    <source>
        <dbReference type="PROSITE" id="PS50237"/>
    </source>
</evidence>
<evidence type="ECO:0000256" key="2">
    <source>
        <dbReference type="PROSITE-ProRule" id="PRU00104"/>
    </source>
</evidence>
<gene>
    <name evidence="4" type="ORF">PFR002_LOCUS6545</name>
</gene>
<dbReference type="PROSITE" id="PS50237">
    <property type="entry name" value="HECT"/>
    <property type="match status" value="1"/>
</dbReference>
<dbReference type="AlphaFoldDB" id="A0AAV0U840"/>
<keyword evidence="1 2" id="KW-0833">Ubl conjugation pathway</keyword>
<comment type="caution">
    <text evidence="2">Lacks conserved residue(s) required for the propagation of feature annotation.</text>
</comment>
<name>A0AAV0U840_9STRA</name>
<comment type="caution">
    <text evidence="4">The sequence shown here is derived from an EMBL/GenBank/DDBJ whole genome shotgun (WGS) entry which is preliminary data.</text>
</comment>
<dbReference type="InterPro" id="IPR000569">
    <property type="entry name" value="HECT_dom"/>
</dbReference>
<dbReference type="Gene3D" id="3.30.2410.10">
    <property type="entry name" value="Hect, E3 ligase catalytic domain"/>
    <property type="match status" value="1"/>
</dbReference>
<evidence type="ECO:0000313" key="5">
    <source>
        <dbReference type="Proteomes" id="UP001159659"/>
    </source>
</evidence>
<dbReference type="SUPFAM" id="SSF56204">
    <property type="entry name" value="Hect, E3 ligase catalytic domain"/>
    <property type="match status" value="1"/>
</dbReference>
<accession>A0AAV0U840</accession>
<feature type="domain" description="HECT" evidence="3">
    <location>
        <begin position="12"/>
        <end position="110"/>
    </location>
</feature>
<dbReference type="Proteomes" id="UP001159659">
    <property type="component" value="Unassembled WGS sequence"/>
</dbReference>
<evidence type="ECO:0000256" key="1">
    <source>
        <dbReference type="ARBA" id="ARBA00022786"/>
    </source>
</evidence>
<dbReference type="Pfam" id="PF00632">
    <property type="entry name" value="HECT"/>
    <property type="match status" value="1"/>
</dbReference>